<evidence type="ECO:0000313" key="6">
    <source>
        <dbReference type="Proteomes" id="UP000886595"/>
    </source>
</evidence>
<evidence type="ECO:0000313" key="5">
    <source>
        <dbReference type="EMBL" id="KAG2313057.1"/>
    </source>
</evidence>
<dbReference type="InterPro" id="IPR003653">
    <property type="entry name" value="Peptidase_C48_C"/>
</dbReference>
<dbReference type="InterPro" id="IPR038765">
    <property type="entry name" value="Papain-like_cys_pep_sf"/>
</dbReference>
<protein>
    <recommendedName>
        <fullName evidence="4">Ubiquitin-like protease family profile domain-containing protein</fullName>
    </recommendedName>
</protein>
<dbReference type="AlphaFoldDB" id="A0A8X8AVV2"/>
<evidence type="ECO:0000259" key="4">
    <source>
        <dbReference type="Pfam" id="PF02902"/>
    </source>
</evidence>
<accession>A0A8X8AVV2</accession>
<proteinExistence type="inferred from homology"/>
<evidence type="ECO:0000256" key="2">
    <source>
        <dbReference type="ARBA" id="ARBA00022670"/>
    </source>
</evidence>
<dbReference type="OrthoDB" id="1053983at2759"/>
<organism evidence="5 6">
    <name type="scientific">Brassica carinata</name>
    <name type="common">Ethiopian mustard</name>
    <name type="synonym">Abyssinian cabbage</name>
    <dbReference type="NCBI Taxonomy" id="52824"/>
    <lineage>
        <taxon>Eukaryota</taxon>
        <taxon>Viridiplantae</taxon>
        <taxon>Streptophyta</taxon>
        <taxon>Embryophyta</taxon>
        <taxon>Tracheophyta</taxon>
        <taxon>Spermatophyta</taxon>
        <taxon>Magnoliopsida</taxon>
        <taxon>eudicotyledons</taxon>
        <taxon>Gunneridae</taxon>
        <taxon>Pentapetalae</taxon>
        <taxon>rosids</taxon>
        <taxon>malvids</taxon>
        <taxon>Brassicales</taxon>
        <taxon>Brassicaceae</taxon>
        <taxon>Brassiceae</taxon>
        <taxon>Brassica</taxon>
    </lineage>
</organism>
<gene>
    <name evidence="5" type="ORF">Bca52824_024614</name>
</gene>
<dbReference type="Gene3D" id="3.40.395.10">
    <property type="entry name" value="Adenoviral Proteinase, Chain A"/>
    <property type="match status" value="1"/>
</dbReference>
<feature type="domain" description="Ubiquitin-like protease family profile" evidence="4">
    <location>
        <begin position="3"/>
        <end position="81"/>
    </location>
</feature>
<sequence length="81" mass="9277">MWISIPKRHIVVWDSIVGHIKDRELAVLVEPFVNMIPYLLAEYTASDEERVKLSLEPYTYERPTVGVPQCRGGDCGVFTLK</sequence>
<evidence type="ECO:0000256" key="1">
    <source>
        <dbReference type="ARBA" id="ARBA00005234"/>
    </source>
</evidence>
<dbReference type="SUPFAM" id="SSF54001">
    <property type="entry name" value="Cysteine proteinases"/>
    <property type="match status" value="1"/>
</dbReference>
<dbReference type="Pfam" id="PF02902">
    <property type="entry name" value="Peptidase_C48"/>
    <property type="match status" value="1"/>
</dbReference>
<keyword evidence="2" id="KW-0645">Protease</keyword>
<keyword evidence="6" id="KW-1185">Reference proteome</keyword>
<reference evidence="5 6" key="1">
    <citation type="submission" date="2020-02" db="EMBL/GenBank/DDBJ databases">
        <authorList>
            <person name="Ma Q."/>
            <person name="Huang Y."/>
            <person name="Song X."/>
            <person name="Pei D."/>
        </authorList>
    </citation>
    <scope>NUCLEOTIDE SEQUENCE [LARGE SCALE GENOMIC DNA]</scope>
    <source>
        <strain evidence="5">Sxm20200214</strain>
        <tissue evidence="5">Leaf</tissue>
    </source>
</reference>
<name>A0A8X8AVV2_BRACI</name>
<dbReference type="Proteomes" id="UP000886595">
    <property type="component" value="Unassembled WGS sequence"/>
</dbReference>
<dbReference type="EMBL" id="JAAMPC010000005">
    <property type="protein sequence ID" value="KAG2313057.1"/>
    <property type="molecule type" value="Genomic_DNA"/>
</dbReference>
<comment type="similarity">
    <text evidence="1">Belongs to the peptidase C48 family.</text>
</comment>
<keyword evidence="3" id="KW-0378">Hydrolase</keyword>
<dbReference type="GO" id="GO:0008234">
    <property type="term" value="F:cysteine-type peptidase activity"/>
    <property type="evidence" value="ECO:0007669"/>
    <property type="project" value="InterPro"/>
</dbReference>
<comment type="caution">
    <text evidence="5">The sequence shown here is derived from an EMBL/GenBank/DDBJ whole genome shotgun (WGS) entry which is preliminary data.</text>
</comment>
<dbReference type="GO" id="GO:0006508">
    <property type="term" value="P:proteolysis"/>
    <property type="evidence" value="ECO:0007669"/>
    <property type="project" value="UniProtKB-KW"/>
</dbReference>
<evidence type="ECO:0000256" key="3">
    <source>
        <dbReference type="ARBA" id="ARBA00022801"/>
    </source>
</evidence>